<dbReference type="AlphaFoldDB" id="A0A9X6RL77"/>
<organism evidence="3 4">
    <name type="scientific">Hypsibius exemplaris</name>
    <name type="common">Freshwater tardigrade</name>
    <dbReference type="NCBI Taxonomy" id="2072580"/>
    <lineage>
        <taxon>Eukaryota</taxon>
        <taxon>Metazoa</taxon>
        <taxon>Ecdysozoa</taxon>
        <taxon>Tardigrada</taxon>
        <taxon>Eutardigrada</taxon>
        <taxon>Parachela</taxon>
        <taxon>Hypsibioidea</taxon>
        <taxon>Hypsibiidae</taxon>
        <taxon>Hypsibius</taxon>
    </lineage>
</organism>
<proteinExistence type="predicted"/>
<feature type="domain" description="DM2" evidence="2">
    <location>
        <begin position="288"/>
        <end position="365"/>
    </location>
</feature>
<evidence type="ECO:0000313" key="4">
    <source>
        <dbReference type="Proteomes" id="UP000192578"/>
    </source>
</evidence>
<dbReference type="PROSITE" id="PS51925">
    <property type="entry name" value="SWIB_MDM2"/>
    <property type="match status" value="1"/>
</dbReference>
<dbReference type="PANTHER" id="PTHR13844">
    <property type="entry name" value="SWI/SNF-RELATED MATRIX-ASSOCIATED ACTIN-DEPENDENT REGULATOR OF CHROMATIN SUBFAMILY D"/>
    <property type="match status" value="1"/>
</dbReference>
<dbReference type="InterPro" id="IPR036885">
    <property type="entry name" value="SWIB_MDM2_dom_sf"/>
</dbReference>
<evidence type="ECO:0000313" key="3">
    <source>
        <dbReference type="EMBL" id="OWA51577.1"/>
    </source>
</evidence>
<dbReference type="CDD" id="cd10568">
    <property type="entry name" value="SWIB_like"/>
    <property type="match status" value="1"/>
</dbReference>
<reference evidence="4" key="1">
    <citation type="submission" date="2017-01" db="EMBL/GenBank/DDBJ databases">
        <title>Comparative genomics of anhydrobiosis in the tardigrade Hypsibius dujardini.</title>
        <authorList>
            <person name="Yoshida Y."/>
            <person name="Koutsovoulos G."/>
            <person name="Laetsch D."/>
            <person name="Stevens L."/>
            <person name="Kumar S."/>
            <person name="Horikawa D."/>
            <person name="Ishino K."/>
            <person name="Komine S."/>
            <person name="Tomita M."/>
            <person name="Blaxter M."/>
            <person name="Arakawa K."/>
        </authorList>
    </citation>
    <scope>NUCLEOTIDE SEQUENCE [LARGE SCALE GENOMIC DNA]</scope>
    <source>
        <strain evidence="4">Z151</strain>
    </source>
</reference>
<dbReference type="Pfam" id="PF02201">
    <property type="entry name" value="SWIB"/>
    <property type="match status" value="1"/>
</dbReference>
<comment type="caution">
    <text evidence="3">The sequence shown here is derived from an EMBL/GenBank/DDBJ whole genome shotgun (WGS) entry which is preliminary data.</text>
</comment>
<feature type="compositionally biased region" description="Gly residues" evidence="1">
    <location>
        <begin position="54"/>
        <end position="64"/>
    </location>
</feature>
<keyword evidence="4" id="KW-1185">Reference proteome</keyword>
<dbReference type="Proteomes" id="UP000192578">
    <property type="component" value="Unassembled WGS sequence"/>
</dbReference>
<name>A0A9X6RL77_HYPEX</name>
<feature type="compositionally biased region" description="Low complexity" evidence="1">
    <location>
        <begin position="1"/>
        <end position="15"/>
    </location>
</feature>
<protein>
    <submittedName>
        <fullName evidence="3">SWI/SNF-related matrix-associated actin-dependent regulator of chromatin subfamily D member 1</fullName>
    </submittedName>
</protein>
<feature type="region of interest" description="Disordered" evidence="1">
    <location>
        <begin position="210"/>
        <end position="229"/>
    </location>
</feature>
<dbReference type="Gene3D" id="1.10.245.10">
    <property type="entry name" value="SWIB/MDM2 domain"/>
    <property type="match status" value="1"/>
</dbReference>
<sequence length="511" mass="58032">MSMPQQQPPYQANNPPSRPIFGPTPGFPAASGPFNSSSHGRNEMPPPPSVPFGPGMGSAGGGGSRAALTAALKRPAIMPNSPAQTPQLMGGGQQQQRGPLSPANTSQQQPPKKKKKLSEKSLHPGIKQIVPESQAYMDLLAFEKKLDYTISRKRIEIQEALRKPQKIKKKLRIFVSHTFMPGKLDTDGGDGSFPMWELRVEGRLLEDLNKQTPQADASRPAPEPPKSRRKFSSFFRSLVIELDRGLYGPDNHLVEWHRSATTSETDGFQVKRIGEQNVKCVIMLMLEYTPPHYKLDMRLAKLLGTTVGTKANIFNHLWIYIKRNKLQDPEHPEWINLDNPLAIIFGVNRFRMQETAQRLQSLLYPPDPIVIHHLITVDNSEGRKMACYDVDVDVDDPAKPHMTSFFQGVSQTQEIQAMDNKIFETVENINQLRINREFFTSFSEDPQKFIARWIQSQSTDLKIMTDVVGIPEAERRAEHYQGDWSKEAIHRYFFNKIQQRRTELEHLLNIK</sequence>
<evidence type="ECO:0000259" key="2">
    <source>
        <dbReference type="PROSITE" id="PS51925"/>
    </source>
</evidence>
<dbReference type="InterPro" id="IPR019835">
    <property type="entry name" value="SWIB_domain"/>
</dbReference>
<dbReference type="EMBL" id="MTYJ01000232">
    <property type="protein sequence ID" value="OWA51577.1"/>
    <property type="molecule type" value="Genomic_DNA"/>
</dbReference>
<evidence type="ECO:0000256" key="1">
    <source>
        <dbReference type="SAM" id="MobiDB-lite"/>
    </source>
</evidence>
<gene>
    <name evidence="3" type="ORF">BV898_16054</name>
</gene>
<feature type="region of interest" description="Disordered" evidence="1">
    <location>
        <begin position="1"/>
        <end position="126"/>
    </location>
</feature>
<dbReference type="InterPro" id="IPR003121">
    <property type="entry name" value="SWIB_MDM2_domain"/>
</dbReference>
<dbReference type="OrthoDB" id="10263741at2759"/>
<dbReference type="SUPFAM" id="SSF47592">
    <property type="entry name" value="SWIB/MDM2 domain"/>
    <property type="match status" value="1"/>
</dbReference>
<dbReference type="SMART" id="SM00151">
    <property type="entry name" value="SWIB"/>
    <property type="match status" value="1"/>
</dbReference>
<accession>A0A9X6RL77</accession>